<proteinExistence type="predicted"/>
<sequence>MSNRRMIYELLDGAPKCGWICKLSSDLRLN</sequence>
<evidence type="ECO:0000313" key="1">
    <source>
        <dbReference type="EMBL" id="DAE11955.1"/>
    </source>
</evidence>
<protein>
    <submittedName>
        <fullName evidence="1">Hantavirus glycoprotein G2</fullName>
    </submittedName>
</protein>
<reference evidence="1" key="1">
    <citation type="journal article" date="2021" name="Proc. Natl. Acad. Sci. U.S.A.">
        <title>A Catalog of Tens of Thousands of Viruses from Human Metagenomes Reveals Hidden Associations with Chronic Diseases.</title>
        <authorList>
            <person name="Tisza M.J."/>
            <person name="Buck C.B."/>
        </authorList>
    </citation>
    <scope>NUCLEOTIDE SEQUENCE</scope>
    <source>
        <strain evidence="1">CtBtT5</strain>
    </source>
</reference>
<organism evidence="1">
    <name type="scientific">Myoviridae sp. ctBtT5</name>
    <dbReference type="NCBI Taxonomy" id="2825048"/>
    <lineage>
        <taxon>Viruses</taxon>
        <taxon>Duplodnaviria</taxon>
        <taxon>Heunggongvirae</taxon>
        <taxon>Uroviricota</taxon>
        <taxon>Caudoviricetes</taxon>
    </lineage>
</organism>
<name>A0A8S5PZK0_9CAUD</name>
<dbReference type="EMBL" id="BK015540">
    <property type="protein sequence ID" value="DAE11955.1"/>
    <property type="molecule type" value="Genomic_DNA"/>
</dbReference>
<accession>A0A8S5PZK0</accession>